<dbReference type="InterPro" id="IPR011692">
    <property type="entry name" value="Stress_up-reg_Nod19"/>
</dbReference>
<dbReference type="EMBL" id="JALJOQ010000112">
    <property type="protein sequence ID" value="KAK9796972.1"/>
    <property type="molecule type" value="Genomic_DNA"/>
</dbReference>
<sequence length="666" mass="72247">MDVSRADWRLLATVTAIAGATTLVLRFAGQSSCPLPVSGTLTFTGSGLVHNAPDAGKVTLTVTTKAKSASDARESGARIAAKVLSAIKELPSLMEKDIATEGIHVGPDEVWEENKMVHKGFLCTNTFTVEIQDLTDDKLAAVIDTAVAHGDDKLEISRTQVYLSTALRRKLTDDARRLALNDARKTASWYAQETGAKIGPIKQLIDKTVAHATAQDFDHPIAMAKMARATAATPTALGQQSTYESALNARLDKPPDPRRLPWAGNGTCEGPVYNSDTGLTEVHCLGPRHPLSPGQTIDVMMLLESPYPKNASVIVHRQTAQLVDDNLRPVPLTEVYVHHYVSSASFLLGNGAEIRGSFKRAVLPEPYALIVNGSAVADPRQRLTNIQLINTVGLPAEEAKPCLECWCNHTSFPDVMTMNALFAEHPHASKDRGDPTDDGDRPASRKGSLVCCHQCPSSAADAEPVGYHLQYNVSYRAIGAQEVVNRTDLIGFDVVNGSFEYQIPKALGPGSSHVQEFDTVYDKTCPQKAPVDIIRCTGHQHFGGKCIELWDLDKDALICRACPKFGTQPGSVGNEEGYVTSIPDDNIKPYTVDPGTRVRVKSMYDASVPRFGVMGLLSTWAAGLPEPCYRPPVNNSLSSEYSELWHTPQFNHMGFPLQQDVSVSVQ</sequence>
<dbReference type="Pfam" id="PF04402">
    <property type="entry name" value="SIMPL"/>
    <property type="match status" value="1"/>
</dbReference>
<dbReference type="PANTHER" id="PTHR34387">
    <property type="entry name" value="SLR1258 PROTEIN"/>
    <property type="match status" value="1"/>
</dbReference>
<organism evidence="2 3">
    <name type="scientific">Symbiochloris irregularis</name>
    <dbReference type="NCBI Taxonomy" id="706552"/>
    <lineage>
        <taxon>Eukaryota</taxon>
        <taxon>Viridiplantae</taxon>
        <taxon>Chlorophyta</taxon>
        <taxon>core chlorophytes</taxon>
        <taxon>Trebouxiophyceae</taxon>
        <taxon>Trebouxiales</taxon>
        <taxon>Trebouxiaceae</taxon>
        <taxon>Symbiochloris</taxon>
    </lineage>
</organism>
<dbReference type="Gene3D" id="3.30.70.2970">
    <property type="entry name" value="Protein of unknown function (DUF541), domain 2"/>
    <property type="match status" value="1"/>
</dbReference>
<dbReference type="Gene3D" id="3.30.110.170">
    <property type="entry name" value="Protein of unknown function (DUF541), domain 1"/>
    <property type="match status" value="1"/>
</dbReference>
<dbReference type="InterPro" id="IPR052022">
    <property type="entry name" value="26kDa_periplasmic_antigen"/>
</dbReference>
<reference evidence="2 3" key="1">
    <citation type="journal article" date="2024" name="Nat. Commun.">
        <title>Phylogenomics reveals the evolutionary origins of lichenization in chlorophyte algae.</title>
        <authorList>
            <person name="Puginier C."/>
            <person name="Libourel C."/>
            <person name="Otte J."/>
            <person name="Skaloud P."/>
            <person name="Haon M."/>
            <person name="Grisel S."/>
            <person name="Petersen M."/>
            <person name="Berrin J.G."/>
            <person name="Delaux P.M."/>
            <person name="Dal Grande F."/>
            <person name="Keller J."/>
        </authorList>
    </citation>
    <scope>NUCLEOTIDE SEQUENCE [LARGE SCALE GENOMIC DNA]</scope>
    <source>
        <strain evidence="2 3">SAG 2036</strain>
    </source>
</reference>
<name>A0AAW1NS10_9CHLO</name>
<feature type="compositionally biased region" description="Basic and acidic residues" evidence="1">
    <location>
        <begin position="250"/>
        <end position="259"/>
    </location>
</feature>
<evidence type="ECO:0000256" key="1">
    <source>
        <dbReference type="SAM" id="MobiDB-lite"/>
    </source>
</evidence>
<dbReference type="PANTHER" id="PTHR34387:SF2">
    <property type="entry name" value="SLR1258 PROTEIN"/>
    <property type="match status" value="1"/>
</dbReference>
<protein>
    <submittedName>
        <fullName evidence="2">Uncharacterized protein</fullName>
    </submittedName>
</protein>
<dbReference type="AlphaFoldDB" id="A0AAW1NS10"/>
<evidence type="ECO:0000313" key="2">
    <source>
        <dbReference type="EMBL" id="KAK9796972.1"/>
    </source>
</evidence>
<gene>
    <name evidence="2" type="ORF">WJX73_002710</name>
</gene>
<accession>A0AAW1NS10</accession>
<comment type="caution">
    <text evidence="2">The sequence shown here is derived from an EMBL/GenBank/DDBJ whole genome shotgun (WGS) entry which is preliminary data.</text>
</comment>
<keyword evidence="3" id="KW-1185">Reference proteome</keyword>
<dbReference type="InterPro" id="IPR007497">
    <property type="entry name" value="SIMPL/DUF541"/>
</dbReference>
<dbReference type="Proteomes" id="UP001465755">
    <property type="component" value="Unassembled WGS sequence"/>
</dbReference>
<evidence type="ECO:0000313" key="3">
    <source>
        <dbReference type="Proteomes" id="UP001465755"/>
    </source>
</evidence>
<dbReference type="Pfam" id="PF07712">
    <property type="entry name" value="SURNod19"/>
    <property type="match status" value="1"/>
</dbReference>
<feature type="region of interest" description="Disordered" evidence="1">
    <location>
        <begin position="233"/>
        <end position="259"/>
    </location>
</feature>
<proteinExistence type="predicted"/>
<dbReference type="GO" id="GO:0006974">
    <property type="term" value="P:DNA damage response"/>
    <property type="evidence" value="ECO:0007669"/>
    <property type="project" value="TreeGrafter"/>
</dbReference>